<name>A0A0F9C888_9ZZZZ</name>
<proteinExistence type="predicted"/>
<feature type="region of interest" description="Disordered" evidence="1">
    <location>
        <begin position="60"/>
        <end position="80"/>
    </location>
</feature>
<evidence type="ECO:0000313" key="2">
    <source>
        <dbReference type="EMBL" id="KKL45369.1"/>
    </source>
</evidence>
<comment type="caution">
    <text evidence="2">The sequence shown here is derived from an EMBL/GenBank/DDBJ whole genome shotgun (WGS) entry which is preliminary data.</text>
</comment>
<protein>
    <submittedName>
        <fullName evidence="2">Uncharacterized protein</fullName>
    </submittedName>
</protein>
<accession>A0A0F9C888</accession>
<evidence type="ECO:0000256" key="1">
    <source>
        <dbReference type="SAM" id="MobiDB-lite"/>
    </source>
</evidence>
<dbReference type="EMBL" id="LAZR01034412">
    <property type="protein sequence ID" value="KKL45369.1"/>
    <property type="molecule type" value="Genomic_DNA"/>
</dbReference>
<feature type="non-terminal residue" evidence="2">
    <location>
        <position position="1"/>
    </location>
</feature>
<reference evidence="2" key="1">
    <citation type="journal article" date="2015" name="Nature">
        <title>Complex archaea that bridge the gap between prokaryotes and eukaryotes.</title>
        <authorList>
            <person name="Spang A."/>
            <person name="Saw J.H."/>
            <person name="Jorgensen S.L."/>
            <person name="Zaremba-Niedzwiedzka K."/>
            <person name="Martijn J."/>
            <person name="Lind A.E."/>
            <person name="van Eijk R."/>
            <person name="Schleper C."/>
            <person name="Guy L."/>
            <person name="Ettema T.J."/>
        </authorList>
    </citation>
    <scope>NUCLEOTIDE SEQUENCE</scope>
</reference>
<organism evidence="2">
    <name type="scientific">marine sediment metagenome</name>
    <dbReference type="NCBI Taxonomy" id="412755"/>
    <lineage>
        <taxon>unclassified sequences</taxon>
        <taxon>metagenomes</taxon>
        <taxon>ecological metagenomes</taxon>
    </lineage>
</organism>
<sequence>SVLYERYIEMDRRIKDMELNIVHIAEAVKSMSQVVSIKENKNIENEIKDDSAPKKKVVVPTMGQGKDMTYMDKTEEERGE</sequence>
<gene>
    <name evidence="2" type="ORF">LCGC14_2356340</name>
</gene>
<feature type="compositionally biased region" description="Basic and acidic residues" evidence="1">
    <location>
        <begin position="69"/>
        <end position="80"/>
    </location>
</feature>
<dbReference type="AlphaFoldDB" id="A0A0F9C888"/>